<accession>A0A4R4PPW3</accession>
<sequence length="208" mass="22389">MKTYEATVAREGRWWMVEIPELDGLTQARRLDEVEQAAREYVAVTVDVPMSQVAVEISGIEAAGHDLLDAKTLVEDLRTQAGRLESLVADFSRELAAVLTDADVPVRDVSKVLGVSHQRVSQLVQESEGVTSGLADVVRQINAQPDLVIHGKDGRVLRIVEVVSAKSAEAGPIADPPRPAARSPRKRAAAKSSKRGKRLAAVPTSDEG</sequence>
<protein>
    <recommendedName>
        <fullName evidence="4">HicB family toxin-antitoxin system</fullName>
    </recommendedName>
</protein>
<organism evidence="2 3">
    <name type="scientific">Kribbella albertanoniae</name>
    <dbReference type="NCBI Taxonomy" id="1266829"/>
    <lineage>
        <taxon>Bacteria</taxon>
        <taxon>Bacillati</taxon>
        <taxon>Actinomycetota</taxon>
        <taxon>Actinomycetes</taxon>
        <taxon>Propionibacteriales</taxon>
        <taxon>Kribbellaceae</taxon>
        <taxon>Kribbella</taxon>
    </lineage>
</organism>
<evidence type="ECO:0000313" key="3">
    <source>
        <dbReference type="Proteomes" id="UP000295075"/>
    </source>
</evidence>
<evidence type="ECO:0008006" key="4">
    <source>
        <dbReference type="Google" id="ProtNLM"/>
    </source>
</evidence>
<dbReference type="AlphaFoldDB" id="A0A4R4PPW3"/>
<name>A0A4R4PPW3_9ACTN</name>
<keyword evidence="3" id="KW-1185">Reference proteome</keyword>
<evidence type="ECO:0000256" key="1">
    <source>
        <dbReference type="SAM" id="MobiDB-lite"/>
    </source>
</evidence>
<dbReference type="OrthoDB" id="5772641at2"/>
<feature type="region of interest" description="Disordered" evidence="1">
    <location>
        <begin position="168"/>
        <end position="208"/>
    </location>
</feature>
<dbReference type="RefSeq" id="WP_132411077.1">
    <property type="nucleotide sequence ID" value="NZ_SMKA01000144.1"/>
</dbReference>
<proteinExistence type="predicted"/>
<feature type="compositionally biased region" description="Basic residues" evidence="1">
    <location>
        <begin position="183"/>
        <end position="198"/>
    </location>
</feature>
<comment type="caution">
    <text evidence="2">The sequence shown here is derived from an EMBL/GenBank/DDBJ whole genome shotgun (WGS) entry which is preliminary data.</text>
</comment>
<reference evidence="2 3" key="1">
    <citation type="submission" date="2019-03" db="EMBL/GenBank/DDBJ databases">
        <title>Draft genome sequences of novel Actinobacteria.</title>
        <authorList>
            <person name="Sahin N."/>
            <person name="Ay H."/>
            <person name="Saygin H."/>
        </authorList>
    </citation>
    <scope>NUCLEOTIDE SEQUENCE [LARGE SCALE GENOMIC DNA]</scope>
    <source>
        <strain evidence="2 3">JCM 30547</strain>
    </source>
</reference>
<evidence type="ECO:0000313" key="2">
    <source>
        <dbReference type="EMBL" id="TDC24301.1"/>
    </source>
</evidence>
<dbReference type="Proteomes" id="UP000295075">
    <property type="component" value="Unassembled WGS sequence"/>
</dbReference>
<dbReference type="EMBL" id="SMKA01000144">
    <property type="protein sequence ID" value="TDC24301.1"/>
    <property type="molecule type" value="Genomic_DNA"/>
</dbReference>
<gene>
    <name evidence="2" type="ORF">E1261_26460</name>
</gene>